<dbReference type="InterPro" id="IPR016187">
    <property type="entry name" value="CTDL_fold"/>
</dbReference>
<feature type="compositionally biased region" description="Low complexity" evidence="1">
    <location>
        <begin position="411"/>
        <end position="424"/>
    </location>
</feature>
<comment type="caution">
    <text evidence="3">The sequence shown here is derived from an EMBL/GenBank/DDBJ whole genome shotgun (WGS) entry which is preliminary data.</text>
</comment>
<dbReference type="AlphaFoldDB" id="A0A9N8HY36"/>
<dbReference type="InterPro" id="IPR016186">
    <property type="entry name" value="C-type_lectin-like/link_sf"/>
</dbReference>
<dbReference type="Proteomes" id="UP001153069">
    <property type="component" value="Unassembled WGS sequence"/>
</dbReference>
<proteinExistence type="predicted"/>
<sequence length="504" mass="53681">MSEVPLSHLSSYQKKNTDNDDVEQNASETSGLLTYGSIPRVSNEEHDLTDFHQSLMSDPKRGRTRRWMIPSICVLLYCLITVTVVTEPEVGLVFKKMFFKVVMVYDGPLGAPSPKSSKDESTMTKAEKKAAKEAAKAAKKAAKEAKKKAKEEAKKAKEEAKKAKKEEEKEAKAAEKLAKEPEPYPGCLEVNLTYVKTKGTWEEHEANATASGCHLASIHKMAVSSTVATASLFGLLTGLEIAASFTGGYTLNTSYWLGGETFVDSSGGLEWGWSDESLWDFGTNTSTAVAGCLKANITFTEIAVKNITPAGHWSAADCSTLLPAVYKCCVTPLTFAPTSDFPSEAPSDTPQFTESPTAAITAQFTESPTSAVTTDSPTDSAIITPEPTEIPVTSSPTLHPATPPPSPVPTKAPTTPLPTDTPTVAPVPDPTPLPTQAPSLPPVTLTPTPLPTAAPTLPPSKLPTPLPTLLPTEAPTLPPTKKPIGTEPEATKKQTKEKKKGKRG</sequence>
<accession>A0A9N8HY36</accession>
<evidence type="ECO:0000313" key="3">
    <source>
        <dbReference type="EMBL" id="CAB9527008.1"/>
    </source>
</evidence>
<feature type="compositionally biased region" description="Polar residues" evidence="1">
    <location>
        <begin position="364"/>
        <end position="381"/>
    </location>
</feature>
<feature type="compositionally biased region" description="Pro residues" evidence="1">
    <location>
        <begin position="401"/>
        <end position="410"/>
    </location>
</feature>
<protein>
    <submittedName>
        <fullName evidence="3">Rhs element vgr protein</fullName>
    </submittedName>
</protein>
<reference evidence="3" key="1">
    <citation type="submission" date="2020-06" db="EMBL/GenBank/DDBJ databases">
        <authorList>
            <consortium name="Plant Systems Biology data submission"/>
        </authorList>
    </citation>
    <scope>NUCLEOTIDE SEQUENCE</scope>
    <source>
        <strain evidence="3">D6</strain>
    </source>
</reference>
<dbReference type="PRINTS" id="PR01217">
    <property type="entry name" value="PRICHEXTENSN"/>
</dbReference>
<feature type="region of interest" description="Disordered" evidence="1">
    <location>
        <begin position="110"/>
        <end position="153"/>
    </location>
</feature>
<feature type="compositionally biased region" description="Pro residues" evidence="1">
    <location>
        <begin position="425"/>
        <end position="441"/>
    </location>
</feature>
<feature type="compositionally biased region" description="Pro residues" evidence="1">
    <location>
        <begin position="448"/>
        <end position="468"/>
    </location>
</feature>
<evidence type="ECO:0000313" key="4">
    <source>
        <dbReference type="Proteomes" id="UP001153069"/>
    </source>
</evidence>
<feature type="region of interest" description="Disordered" evidence="1">
    <location>
        <begin position="364"/>
        <end position="504"/>
    </location>
</feature>
<dbReference type="Gene3D" id="3.10.100.10">
    <property type="entry name" value="Mannose-Binding Protein A, subunit A"/>
    <property type="match status" value="1"/>
</dbReference>
<dbReference type="EMBL" id="CAICTM010001923">
    <property type="protein sequence ID" value="CAB9527008.1"/>
    <property type="molecule type" value="Genomic_DNA"/>
</dbReference>
<feature type="compositionally biased region" description="Basic residues" evidence="1">
    <location>
        <begin position="495"/>
        <end position="504"/>
    </location>
</feature>
<keyword evidence="2" id="KW-0472">Membrane</keyword>
<feature type="region of interest" description="Disordered" evidence="1">
    <location>
        <begin position="1"/>
        <end position="36"/>
    </location>
</feature>
<organism evidence="3 4">
    <name type="scientific">Seminavis robusta</name>
    <dbReference type="NCBI Taxonomy" id="568900"/>
    <lineage>
        <taxon>Eukaryota</taxon>
        <taxon>Sar</taxon>
        <taxon>Stramenopiles</taxon>
        <taxon>Ochrophyta</taxon>
        <taxon>Bacillariophyta</taxon>
        <taxon>Bacillariophyceae</taxon>
        <taxon>Bacillariophycidae</taxon>
        <taxon>Naviculales</taxon>
        <taxon>Naviculaceae</taxon>
        <taxon>Seminavis</taxon>
    </lineage>
</organism>
<dbReference type="SUPFAM" id="SSF56436">
    <property type="entry name" value="C-type lectin-like"/>
    <property type="match status" value="1"/>
</dbReference>
<evidence type="ECO:0000256" key="2">
    <source>
        <dbReference type="SAM" id="Phobius"/>
    </source>
</evidence>
<keyword evidence="4" id="KW-1185">Reference proteome</keyword>
<feature type="compositionally biased region" description="Basic and acidic residues" evidence="1">
    <location>
        <begin position="116"/>
        <end position="153"/>
    </location>
</feature>
<keyword evidence="2" id="KW-1133">Transmembrane helix</keyword>
<name>A0A9N8HY36_9STRA</name>
<keyword evidence="2" id="KW-0812">Transmembrane</keyword>
<evidence type="ECO:0000256" key="1">
    <source>
        <dbReference type="SAM" id="MobiDB-lite"/>
    </source>
</evidence>
<gene>
    <name evidence="3" type="ORF">SEMRO_1925_G305830.1</name>
</gene>
<feature type="transmembrane region" description="Helical" evidence="2">
    <location>
        <begin position="67"/>
        <end position="86"/>
    </location>
</feature>